<dbReference type="PRINTS" id="PR00116">
    <property type="entry name" value="ARGINASE"/>
</dbReference>
<dbReference type="NCBIfam" id="NF002564">
    <property type="entry name" value="PRK02190.1"/>
    <property type="match status" value="1"/>
</dbReference>
<dbReference type="PROSITE" id="PS01053">
    <property type="entry name" value="ARGINASE_1"/>
    <property type="match status" value="1"/>
</dbReference>
<dbReference type="SUPFAM" id="SSF52768">
    <property type="entry name" value="Arginase/deacetylase"/>
    <property type="match status" value="1"/>
</dbReference>
<feature type="binding site" evidence="4">
    <location>
        <position position="180"/>
    </location>
    <ligand>
        <name>Mn(2+)</name>
        <dbReference type="ChEBI" id="CHEBI:29035"/>
        <label>1</label>
    </ligand>
</feature>
<name>A1RBR9_PAEAT</name>
<feature type="binding site" evidence="4">
    <location>
        <position position="178"/>
    </location>
    <ligand>
        <name>Mn(2+)</name>
        <dbReference type="ChEBI" id="CHEBI:29035"/>
        <label>1</label>
    </ligand>
</feature>
<evidence type="ECO:0000313" key="8">
    <source>
        <dbReference type="Proteomes" id="UP000000637"/>
    </source>
</evidence>
<dbReference type="HOGENOM" id="CLU_039478_0_0_11"/>
<feature type="region of interest" description="Disordered" evidence="6">
    <location>
        <begin position="1"/>
        <end position="31"/>
    </location>
</feature>
<dbReference type="InterPro" id="IPR006035">
    <property type="entry name" value="Ureohydrolase"/>
</dbReference>
<accession>A1RBR9</accession>
<keyword evidence="3 5" id="KW-0378">Hydrolase</keyword>
<dbReference type="AlphaFoldDB" id="A1RBR9"/>
<protein>
    <submittedName>
        <fullName evidence="7">Agmatinase (SpeB)</fullName>
    </submittedName>
</protein>
<gene>
    <name evidence="7" type="ordered locus">AAur_4009</name>
</gene>
<evidence type="ECO:0000256" key="6">
    <source>
        <dbReference type="SAM" id="MobiDB-lite"/>
    </source>
</evidence>
<evidence type="ECO:0000256" key="2">
    <source>
        <dbReference type="ARBA" id="ARBA00022723"/>
    </source>
</evidence>
<organism evidence="7 8">
    <name type="scientific">Paenarthrobacter aurescens (strain TC1)</name>
    <dbReference type="NCBI Taxonomy" id="290340"/>
    <lineage>
        <taxon>Bacteria</taxon>
        <taxon>Bacillati</taxon>
        <taxon>Actinomycetota</taxon>
        <taxon>Actinomycetes</taxon>
        <taxon>Micrococcales</taxon>
        <taxon>Micrococcaceae</taxon>
        <taxon>Paenarthrobacter</taxon>
    </lineage>
</organism>
<dbReference type="GO" id="GO:0033389">
    <property type="term" value="P:putrescine biosynthetic process from arginine, via agmatine"/>
    <property type="evidence" value="ECO:0007669"/>
    <property type="project" value="TreeGrafter"/>
</dbReference>
<keyword evidence="8" id="KW-1185">Reference proteome</keyword>
<dbReference type="PROSITE" id="PS51409">
    <property type="entry name" value="ARGINASE_2"/>
    <property type="match status" value="1"/>
</dbReference>
<dbReference type="PANTHER" id="PTHR11358:SF26">
    <property type="entry name" value="GUANIDINO ACID HYDROLASE, MITOCHONDRIAL"/>
    <property type="match status" value="1"/>
</dbReference>
<reference evidence="7 8" key="1">
    <citation type="journal article" date="2006" name="PLoS Genet.">
        <title>Secrets of soil survival revealed by the genome sequence of Arthrobacter aurescens TC1.</title>
        <authorList>
            <person name="Mongodin E.F."/>
            <person name="Shapir N."/>
            <person name="Daugherty S.C."/>
            <person name="DeBoy R.T."/>
            <person name="Emerson J.B."/>
            <person name="Shvartzbeyn A."/>
            <person name="Radune D."/>
            <person name="Vamathevan J."/>
            <person name="Riggs F."/>
            <person name="Grinberg V."/>
            <person name="Khouri H."/>
            <person name="Wackett L.P."/>
            <person name="Nelson K.E."/>
            <person name="Sadowsky M.J."/>
        </authorList>
    </citation>
    <scope>NUCLEOTIDE SEQUENCE [LARGE SCALE GENOMIC DNA]</scope>
    <source>
        <strain evidence="7 8">TC1</strain>
    </source>
</reference>
<dbReference type="PANTHER" id="PTHR11358">
    <property type="entry name" value="ARGINASE/AGMATINASE"/>
    <property type="match status" value="1"/>
</dbReference>
<proteinExistence type="inferred from homology"/>
<dbReference type="CDD" id="cd11592">
    <property type="entry name" value="Agmatinase_PAH"/>
    <property type="match status" value="1"/>
</dbReference>
<dbReference type="PIRSF" id="PIRSF036979">
    <property type="entry name" value="Arginase"/>
    <property type="match status" value="1"/>
</dbReference>
<feature type="binding site" evidence="4">
    <location>
        <position position="267"/>
    </location>
    <ligand>
        <name>Mn(2+)</name>
        <dbReference type="ChEBI" id="CHEBI:29035"/>
        <label>1</label>
    </ligand>
</feature>
<feature type="binding site" evidence="4">
    <location>
        <position position="269"/>
    </location>
    <ligand>
        <name>Mn(2+)</name>
        <dbReference type="ChEBI" id="CHEBI:29035"/>
        <label>1</label>
    </ligand>
</feature>
<feature type="compositionally biased region" description="Polar residues" evidence="6">
    <location>
        <begin position="1"/>
        <end position="12"/>
    </location>
</feature>
<evidence type="ECO:0000313" key="7">
    <source>
        <dbReference type="EMBL" id="ABM07738.1"/>
    </source>
</evidence>
<dbReference type="InterPro" id="IPR020855">
    <property type="entry name" value="Ureohydrolase_Mn_BS"/>
</dbReference>
<dbReference type="InterPro" id="IPR005925">
    <property type="entry name" value="Agmatinase-rel"/>
</dbReference>
<feature type="binding site" evidence="4">
    <location>
        <position position="176"/>
    </location>
    <ligand>
        <name>Mn(2+)</name>
        <dbReference type="ChEBI" id="CHEBI:29035"/>
        <label>1</label>
    </ligand>
</feature>
<dbReference type="NCBIfam" id="TIGR01230">
    <property type="entry name" value="agmatinase"/>
    <property type="match status" value="1"/>
</dbReference>
<dbReference type="InterPro" id="IPR023696">
    <property type="entry name" value="Ureohydrolase_dom_sf"/>
</dbReference>
<dbReference type="OrthoDB" id="9788689at2"/>
<evidence type="ECO:0000256" key="5">
    <source>
        <dbReference type="RuleBase" id="RU003684"/>
    </source>
</evidence>
<dbReference type="KEGG" id="aau:AAur_4009"/>
<evidence type="ECO:0000256" key="4">
    <source>
        <dbReference type="PIRSR" id="PIRSR036979-1"/>
    </source>
</evidence>
<dbReference type="Gene3D" id="3.40.800.10">
    <property type="entry name" value="Ureohydrolase domain"/>
    <property type="match status" value="1"/>
</dbReference>
<dbReference type="Proteomes" id="UP000000637">
    <property type="component" value="Chromosome"/>
</dbReference>
<keyword evidence="4" id="KW-0464">Manganese</keyword>
<keyword evidence="2 4" id="KW-0479">Metal-binding</keyword>
<sequence>MELLTSRSTASTPHPKDSSMATHQPIGPVDATKVPRYAGLGTFARLPQIDRVPDYDIAIVGVPFDGGTSFRPGARFGPAAVREASRLLRPGYHPELDVEPVYEAQVVDAGDIACTPYDITRAVREIEEQALPLISGGNGLSEDKRLISIGGDHTIALPMLRALNKVHGPVALLHFDAHLDTWDTYFDQPITHGTIFRRAFEEGLLVEDKSMHVGIRGPVYDRNDFLRDHEFGFQIIRCSDLDVIGVPAAIQRVKDRLGDTPVYVSIDIDVLDPAFAPGTGTPEMGGLHSRELLALLRGLNGINIVGADVVEVAPAYDHADITTVAAATLVFDLLGLMVNRSKATAGRELASASRTAS</sequence>
<dbReference type="EMBL" id="CP000474">
    <property type="protein sequence ID" value="ABM07738.1"/>
    <property type="molecule type" value="Genomic_DNA"/>
</dbReference>
<comment type="cofactor">
    <cofactor evidence="4">
        <name>Mn(2+)</name>
        <dbReference type="ChEBI" id="CHEBI:29035"/>
    </cofactor>
    <text evidence="4">Binds 2 manganese ions per subunit.</text>
</comment>
<evidence type="ECO:0000256" key="1">
    <source>
        <dbReference type="ARBA" id="ARBA00009227"/>
    </source>
</evidence>
<dbReference type="Pfam" id="PF00491">
    <property type="entry name" value="Arginase"/>
    <property type="match status" value="1"/>
</dbReference>
<dbReference type="GO" id="GO:0008783">
    <property type="term" value="F:agmatinase activity"/>
    <property type="evidence" value="ECO:0007669"/>
    <property type="project" value="TreeGrafter"/>
</dbReference>
<dbReference type="eggNOG" id="COG0010">
    <property type="taxonomic scope" value="Bacteria"/>
</dbReference>
<feature type="binding site" evidence="4">
    <location>
        <position position="153"/>
    </location>
    <ligand>
        <name>Mn(2+)</name>
        <dbReference type="ChEBI" id="CHEBI:29035"/>
        <label>1</label>
    </ligand>
</feature>
<dbReference type="STRING" id="290340.AAur_4009"/>
<dbReference type="GO" id="GO:0046872">
    <property type="term" value="F:metal ion binding"/>
    <property type="evidence" value="ECO:0007669"/>
    <property type="project" value="UniProtKB-KW"/>
</dbReference>
<evidence type="ECO:0000256" key="3">
    <source>
        <dbReference type="ARBA" id="ARBA00022801"/>
    </source>
</evidence>
<comment type="similarity">
    <text evidence="1">Belongs to the arginase family. Agmatinase subfamily.</text>
</comment>